<feature type="transmembrane region" description="Helical" evidence="1">
    <location>
        <begin position="65"/>
        <end position="93"/>
    </location>
</feature>
<reference evidence="3" key="1">
    <citation type="journal article" date="2015" name="PLoS Genet.">
        <title>Genome Sequence and Transcriptome Analyses of Chrysochromulina tobin: Metabolic Tools for Enhanced Algal Fitness in the Prominent Order Prymnesiales (Haptophyceae).</title>
        <authorList>
            <person name="Hovde B.T."/>
            <person name="Deodato C.R."/>
            <person name="Hunsperger H.M."/>
            <person name="Ryken S.A."/>
            <person name="Yost W."/>
            <person name="Jha R.K."/>
            <person name="Patterson J."/>
            <person name="Monnat R.J. Jr."/>
            <person name="Barlow S.B."/>
            <person name="Starkenburg S.R."/>
            <person name="Cattolico R.A."/>
        </authorList>
    </citation>
    <scope>NUCLEOTIDE SEQUENCE</scope>
    <source>
        <strain evidence="3">CCMP291</strain>
    </source>
</reference>
<dbReference type="EMBL" id="JWZX01002952">
    <property type="protein sequence ID" value="KOO25598.1"/>
    <property type="molecule type" value="Genomic_DNA"/>
</dbReference>
<accession>A0A0M0JH84</accession>
<dbReference type="AlphaFoldDB" id="A0A0M0JH84"/>
<organism evidence="2 3">
    <name type="scientific">Chrysochromulina tobinii</name>
    <dbReference type="NCBI Taxonomy" id="1460289"/>
    <lineage>
        <taxon>Eukaryota</taxon>
        <taxon>Haptista</taxon>
        <taxon>Haptophyta</taxon>
        <taxon>Prymnesiophyceae</taxon>
        <taxon>Prymnesiales</taxon>
        <taxon>Chrysochromulinaceae</taxon>
        <taxon>Chrysochromulina</taxon>
    </lineage>
</organism>
<evidence type="ECO:0000313" key="3">
    <source>
        <dbReference type="Proteomes" id="UP000037460"/>
    </source>
</evidence>
<evidence type="ECO:0000313" key="2">
    <source>
        <dbReference type="EMBL" id="KOO25598.1"/>
    </source>
</evidence>
<keyword evidence="1" id="KW-0472">Membrane</keyword>
<dbReference type="Proteomes" id="UP000037460">
    <property type="component" value="Unassembled WGS sequence"/>
</dbReference>
<protein>
    <submittedName>
        <fullName evidence="2">Uncharacterized protein</fullName>
    </submittedName>
</protein>
<gene>
    <name evidence="2" type="ORF">Ctob_010078</name>
</gene>
<keyword evidence="3" id="KW-1185">Reference proteome</keyword>
<keyword evidence="1" id="KW-1133">Transmembrane helix</keyword>
<sequence length="165" mass="17773">MALLAVDVLATTCYGLCSRSCGAALFAGCEGLLSFTAVLNFFSVLAFAFVVLVRLNTEERAYGEALVVTLLLVWIDLFLKLGGMGTPLITIAVCFPDTLFPPFNSSLASKNCAEPCPVGDLYAIYGLYVLLKLAVGVIDVLLNTGMLLTKPRDWYRTRHGALHSS</sequence>
<name>A0A0M0JH84_9EUKA</name>
<feature type="transmembrane region" description="Helical" evidence="1">
    <location>
        <begin position="125"/>
        <end position="148"/>
    </location>
</feature>
<feature type="transmembrane region" description="Helical" evidence="1">
    <location>
        <begin position="31"/>
        <end position="53"/>
    </location>
</feature>
<keyword evidence="1" id="KW-0812">Transmembrane</keyword>
<evidence type="ECO:0000256" key="1">
    <source>
        <dbReference type="SAM" id="Phobius"/>
    </source>
</evidence>
<comment type="caution">
    <text evidence="2">The sequence shown here is derived from an EMBL/GenBank/DDBJ whole genome shotgun (WGS) entry which is preliminary data.</text>
</comment>
<proteinExistence type="predicted"/>